<sequence>MPATCHNLEFVRIRFGYFAACGCCFSSSFGQRNYARKVIRSVNRGYCGGGRILICRRRDGNIAKCQVFSTEDAPETLLNGDAPGPPLSFGSQGCNFMNFSKNIRCLKCKTEEMMLKLRKEIEIAHDVNQLLYVVYGLLTHLVILRRNGLLTCLVIHRLSSARGNLQQICLKLLLMTFDIEQESTICELSFGGDLDHDFFLDANIPTETNNHPMWHLSCSWRMEEDENAYLQMDDQEIRMDLLFNDAYDVNFFTLFFCKVPNTLSFLAVLFS</sequence>
<comment type="caution">
    <text evidence="1">The sequence shown here is derived from an EMBL/GenBank/DDBJ whole genome shotgun (WGS) entry which is preliminary data.</text>
</comment>
<dbReference type="EMBL" id="CM042027">
    <property type="protein sequence ID" value="KAI3803300.1"/>
    <property type="molecule type" value="Genomic_DNA"/>
</dbReference>
<gene>
    <name evidence="1" type="ORF">L1987_31450</name>
</gene>
<organism evidence="1 2">
    <name type="scientific">Smallanthus sonchifolius</name>
    <dbReference type="NCBI Taxonomy" id="185202"/>
    <lineage>
        <taxon>Eukaryota</taxon>
        <taxon>Viridiplantae</taxon>
        <taxon>Streptophyta</taxon>
        <taxon>Embryophyta</taxon>
        <taxon>Tracheophyta</taxon>
        <taxon>Spermatophyta</taxon>
        <taxon>Magnoliopsida</taxon>
        <taxon>eudicotyledons</taxon>
        <taxon>Gunneridae</taxon>
        <taxon>Pentapetalae</taxon>
        <taxon>asterids</taxon>
        <taxon>campanulids</taxon>
        <taxon>Asterales</taxon>
        <taxon>Asteraceae</taxon>
        <taxon>Asteroideae</taxon>
        <taxon>Heliantheae alliance</taxon>
        <taxon>Millerieae</taxon>
        <taxon>Smallanthus</taxon>
    </lineage>
</organism>
<protein>
    <submittedName>
        <fullName evidence="1">Uncharacterized protein</fullName>
    </submittedName>
</protein>
<keyword evidence="2" id="KW-1185">Reference proteome</keyword>
<accession>A0ACB9I7F2</accession>
<reference evidence="2" key="1">
    <citation type="journal article" date="2022" name="Mol. Ecol. Resour.">
        <title>The genomes of chicory, endive, great burdock and yacon provide insights into Asteraceae palaeo-polyploidization history and plant inulin production.</title>
        <authorList>
            <person name="Fan W."/>
            <person name="Wang S."/>
            <person name="Wang H."/>
            <person name="Wang A."/>
            <person name="Jiang F."/>
            <person name="Liu H."/>
            <person name="Zhao H."/>
            <person name="Xu D."/>
            <person name="Zhang Y."/>
        </authorList>
    </citation>
    <scope>NUCLEOTIDE SEQUENCE [LARGE SCALE GENOMIC DNA]</scope>
    <source>
        <strain evidence="2">cv. Yunnan</strain>
    </source>
</reference>
<evidence type="ECO:0000313" key="1">
    <source>
        <dbReference type="EMBL" id="KAI3803300.1"/>
    </source>
</evidence>
<dbReference type="Proteomes" id="UP001056120">
    <property type="component" value="Linkage Group LG10"/>
</dbReference>
<name>A0ACB9I7F2_9ASTR</name>
<evidence type="ECO:0000313" key="2">
    <source>
        <dbReference type="Proteomes" id="UP001056120"/>
    </source>
</evidence>
<proteinExistence type="predicted"/>
<reference evidence="1 2" key="2">
    <citation type="journal article" date="2022" name="Mol. Ecol. Resour.">
        <title>The genomes of chicory, endive, great burdock and yacon provide insights into Asteraceae paleo-polyploidization history and plant inulin production.</title>
        <authorList>
            <person name="Fan W."/>
            <person name="Wang S."/>
            <person name="Wang H."/>
            <person name="Wang A."/>
            <person name="Jiang F."/>
            <person name="Liu H."/>
            <person name="Zhao H."/>
            <person name="Xu D."/>
            <person name="Zhang Y."/>
        </authorList>
    </citation>
    <scope>NUCLEOTIDE SEQUENCE [LARGE SCALE GENOMIC DNA]</scope>
    <source>
        <strain evidence="2">cv. Yunnan</strain>
        <tissue evidence="1">Leaves</tissue>
    </source>
</reference>